<dbReference type="KEGG" id="nmo:Nmlp_2380"/>
<dbReference type="PANTHER" id="PTHR39186">
    <property type="entry name" value="DUF2071 FAMILY PROTEIN"/>
    <property type="match status" value="1"/>
</dbReference>
<organism evidence="1 2">
    <name type="scientific">Natronomonas moolapensis (strain DSM 18674 / CECT 7526 / JCM 14361 / 8.8.11)</name>
    <dbReference type="NCBI Taxonomy" id="268739"/>
    <lineage>
        <taxon>Archaea</taxon>
        <taxon>Methanobacteriati</taxon>
        <taxon>Methanobacteriota</taxon>
        <taxon>Stenosarchaea group</taxon>
        <taxon>Halobacteria</taxon>
        <taxon>Halobacteriales</taxon>
        <taxon>Natronomonadaceae</taxon>
        <taxon>Natronomonas</taxon>
    </lineage>
</organism>
<dbReference type="EMBL" id="HF582854">
    <property type="protein sequence ID" value="CCQ36548.1"/>
    <property type="molecule type" value="Genomic_DNA"/>
</dbReference>
<dbReference type="OrthoDB" id="233478at2157"/>
<dbReference type="InterPro" id="IPR023375">
    <property type="entry name" value="ADC_dom_sf"/>
</dbReference>
<evidence type="ECO:0000313" key="2">
    <source>
        <dbReference type="Proteomes" id="UP000011867"/>
    </source>
</evidence>
<dbReference type="InterPro" id="IPR018644">
    <property type="entry name" value="DUF2071"/>
</dbReference>
<sequence length="237" mass="26244">MRSLLSMRWRDLLFAHWPVDPGTVGGALPEGLSVDTYGGDAYLGVVPFVMNDIRPRGSPVGLSFGELNLRTYVTVGGRPGVYFFNLDADDRVGVRLARSLFQLPYYRASMTVGTHGEGRSREVTFRSRRLTRDAPSARFGATYGPEGAFSEPEPGSLEAFLTERYRFYTADDGGRLYRGDVEHEPWRLAPASARFRANTLFRANGFDHPTGDPVLHTATPIDVTAGRIRRVDALDSP</sequence>
<protein>
    <submittedName>
        <fullName evidence="1">DUF2071 family protein</fullName>
    </submittedName>
</protein>
<dbReference type="RefSeq" id="WP_015409347.1">
    <property type="nucleotide sequence ID" value="NC_020388.1"/>
</dbReference>
<dbReference type="Gene3D" id="2.40.400.10">
    <property type="entry name" value="Acetoacetate decarboxylase-like"/>
    <property type="match status" value="1"/>
</dbReference>
<dbReference type="Proteomes" id="UP000011867">
    <property type="component" value="Chromosome"/>
</dbReference>
<keyword evidence="2" id="KW-1185">Reference proteome</keyword>
<dbReference type="GeneID" id="14651261"/>
<dbReference type="SUPFAM" id="SSF160104">
    <property type="entry name" value="Acetoacetate decarboxylase-like"/>
    <property type="match status" value="1"/>
</dbReference>
<proteinExistence type="predicted"/>
<reference evidence="1 2" key="1">
    <citation type="journal article" date="2013" name="Genome Announc.">
        <title>Genome of the haloarchaeon Natronomonas moolapensis, a neutrophilic member of a previously haloalkaliphilic genus.</title>
        <authorList>
            <person name="Dyall-Smith M.L."/>
            <person name="Pfeiffer F."/>
            <person name="Oberwinkler T."/>
            <person name="Klee K."/>
            <person name="Rampp M."/>
            <person name="Palm P."/>
            <person name="Gross K."/>
            <person name="Schuster S.C."/>
            <person name="Oesterhelt D."/>
        </authorList>
    </citation>
    <scope>NUCLEOTIDE SEQUENCE [LARGE SCALE GENOMIC DNA]</scope>
    <source>
        <strain evidence="2">DSM 18674 / JCM 14361 / 8.8.11</strain>
    </source>
</reference>
<accession>M1Y253</accession>
<evidence type="ECO:0000313" key="1">
    <source>
        <dbReference type="EMBL" id="CCQ36548.1"/>
    </source>
</evidence>
<name>M1Y253_NATM8</name>
<dbReference type="PANTHER" id="PTHR39186:SF1">
    <property type="entry name" value="DUF2071 DOMAIN-CONTAINING PROTEIN"/>
    <property type="match status" value="1"/>
</dbReference>
<dbReference type="STRING" id="268739.Nmlp_2380"/>
<dbReference type="Pfam" id="PF09844">
    <property type="entry name" value="DUF2071"/>
    <property type="match status" value="1"/>
</dbReference>
<dbReference type="eggNOG" id="arCOG04579">
    <property type="taxonomic scope" value="Archaea"/>
</dbReference>
<dbReference type="AlphaFoldDB" id="M1Y253"/>
<gene>
    <name evidence="1" type="ordered locus">Nmlp_2380</name>
</gene>
<dbReference type="HOGENOM" id="CLU_081757_0_0_2"/>